<dbReference type="Proteomes" id="UP001179280">
    <property type="component" value="Unassembled WGS sequence"/>
</dbReference>
<dbReference type="RefSeq" id="WP_204467059.1">
    <property type="nucleotide sequence ID" value="NZ_JAFBCV010000010.1"/>
</dbReference>
<evidence type="ECO:0000313" key="1">
    <source>
        <dbReference type="EMBL" id="MBM7839822.1"/>
    </source>
</evidence>
<protein>
    <submittedName>
        <fullName evidence="1">Uncharacterized protein</fullName>
    </submittedName>
</protein>
<reference evidence="1" key="1">
    <citation type="submission" date="2021-01" db="EMBL/GenBank/DDBJ databases">
        <title>Genomic Encyclopedia of Type Strains, Phase IV (KMG-IV): sequencing the most valuable type-strain genomes for metagenomic binning, comparative biology and taxonomic classification.</title>
        <authorList>
            <person name="Goeker M."/>
        </authorList>
    </citation>
    <scope>NUCLEOTIDE SEQUENCE</scope>
    <source>
        <strain evidence="1">DSM 21943</strain>
    </source>
</reference>
<evidence type="ECO:0000313" key="2">
    <source>
        <dbReference type="Proteomes" id="UP001179280"/>
    </source>
</evidence>
<sequence>MIDHLERELFRRELQFLLHLKEKVTEKESRFTKMLDDQISHLETILEETKMPNQ</sequence>
<organism evidence="1 2">
    <name type="scientific">Shouchella xiaoxiensis</name>
    <dbReference type="NCBI Taxonomy" id="766895"/>
    <lineage>
        <taxon>Bacteria</taxon>
        <taxon>Bacillati</taxon>
        <taxon>Bacillota</taxon>
        <taxon>Bacilli</taxon>
        <taxon>Bacillales</taxon>
        <taxon>Bacillaceae</taxon>
        <taxon>Shouchella</taxon>
    </lineage>
</organism>
<proteinExistence type="predicted"/>
<dbReference type="EMBL" id="JAFBCV010000010">
    <property type="protein sequence ID" value="MBM7839822.1"/>
    <property type="molecule type" value="Genomic_DNA"/>
</dbReference>
<keyword evidence="2" id="KW-1185">Reference proteome</keyword>
<name>A0ABS2SWA5_9BACI</name>
<comment type="caution">
    <text evidence="1">The sequence shown here is derived from an EMBL/GenBank/DDBJ whole genome shotgun (WGS) entry which is preliminary data.</text>
</comment>
<gene>
    <name evidence="1" type="ORF">JOC54_003102</name>
</gene>
<accession>A0ABS2SWA5</accession>